<dbReference type="EMBL" id="JBDIML010000002">
    <property type="protein sequence ID" value="MEN2766930.1"/>
    <property type="molecule type" value="Genomic_DNA"/>
</dbReference>
<evidence type="ECO:0000313" key="2">
    <source>
        <dbReference type="Proteomes" id="UP001444625"/>
    </source>
</evidence>
<sequence>MTGLTVICMLVIFVAVMVLSSRFFYNLELKSYTKKISKVLQLDILELSYSFDQMVYFISLPSNLAVISNARKEDVFIKCEYTSFYLPELVGIRIYIQSQQEDILLAYLPIKDFRLPKLDSLLEQGSINEAEYLKISMNKLIHPATLTEITEEVYKQLQVGKSEMYMGTKGGL</sequence>
<name>A0ABU9XFX9_9BACI</name>
<gene>
    <name evidence="1" type="ORF">ABC228_07015</name>
</gene>
<evidence type="ECO:0008006" key="3">
    <source>
        <dbReference type="Google" id="ProtNLM"/>
    </source>
</evidence>
<reference evidence="1 2" key="1">
    <citation type="submission" date="2024-05" db="EMBL/GenBank/DDBJ databases">
        <authorList>
            <person name="Haq I."/>
            <person name="Ullah Z."/>
            <person name="Ahmad R."/>
            <person name="Li M."/>
            <person name="Tong Y."/>
        </authorList>
    </citation>
    <scope>NUCLEOTIDE SEQUENCE [LARGE SCALE GENOMIC DNA]</scope>
    <source>
        <strain evidence="1 2">16A2E</strain>
    </source>
</reference>
<comment type="caution">
    <text evidence="1">The sequence shown here is derived from an EMBL/GenBank/DDBJ whole genome shotgun (WGS) entry which is preliminary data.</text>
</comment>
<evidence type="ECO:0000313" key="1">
    <source>
        <dbReference type="EMBL" id="MEN2766930.1"/>
    </source>
</evidence>
<organism evidence="1 2">
    <name type="scientific">Ornithinibacillus xuwenensis</name>
    <dbReference type="NCBI Taxonomy" id="3144668"/>
    <lineage>
        <taxon>Bacteria</taxon>
        <taxon>Bacillati</taxon>
        <taxon>Bacillota</taxon>
        <taxon>Bacilli</taxon>
        <taxon>Bacillales</taxon>
        <taxon>Bacillaceae</taxon>
        <taxon>Ornithinibacillus</taxon>
    </lineage>
</organism>
<protein>
    <recommendedName>
        <fullName evidence="3">DUF4230 domain-containing protein</fullName>
    </recommendedName>
</protein>
<accession>A0ABU9XFX9</accession>
<keyword evidence="2" id="KW-1185">Reference proteome</keyword>
<proteinExistence type="predicted"/>
<dbReference type="RefSeq" id="WP_345824395.1">
    <property type="nucleotide sequence ID" value="NZ_JBDIML010000002.1"/>
</dbReference>
<dbReference type="Proteomes" id="UP001444625">
    <property type="component" value="Unassembled WGS sequence"/>
</dbReference>